<dbReference type="RefSeq" id="XP_043040081.1">
    <property type="nucleotide sequence ID" value="XM_043179182.1"/>
</dbReference>
<organism evidence="1 2">
    <name type="scientific">Guyanagaster necrorhizus</name>
    <dbReference type="NCBI Taxonomy" id="856835"/>
    <lineage>
        <taxon>Eukaryota</taxon>
        <taxon>Fungi</taxon>
        <taxon>Dikarya</taxon>
        <taxon>Basidiomycota</taxon>
        <taxon>Agaricomycotina</taxon>
        <taxon>Agaricomycetes</taxon>
        <taxon>Agaricomycetidae</taxon>
        <taxon>Agaricales</taxon>
        <taxon>Marasmiineae</taxon>
        <taxon>Physalacriaceae</taxon>
        <taxon>Guyanagaster</taxon>
    </lineage>
</organism>
<sequence>MNGSFKLIVDPCLTDKLVFTDGAYSNNGRPSATYEIGIVVSRISKDRGRIPIDDSIDPGCPRTSQRAELESIHGLTEIHKEEIEMTLRDGKHRQFLYKTDVNLTFHAYPLDRPQFVIVTDSNYVVVRMTTWLPRWKLEGPAEKRPTNLDLFRRLDLLTSPNTTLGIHRDPKRFLEDRTIGKLRSESAKDAARAA</sequence>
<protein>
    <submittedName>
        <fullName evidence="1">Uncharacterized protein</fullName>
    </submittedName>
</protein>
<dbReference type="GO" id="GO:0003676">
    <property type="term" value="F:nucleic acid binding"/>
    <property type="evidence" value="ECO:0007669"/>
    <property type="project" value="InterPro"/>
</dbReference>
<dbReference type="SUPFAM" id="SSF53098">
    <property type="entry name" value="Ribonuclease H-like"/>
    <property type="match status" value="1"/>
</dbReference>
<reference evidence="1" key="1">
    <citation type="submission" date="2020-11" db="EMBL/GenBank/DDBJ databases">
        <title>Adaptations for nitrogen fixation in a non-lichenized fungal sporocarp promotes dispersal by wood-feeding termites.</title>
        <authorList>
            <consortium name="DOE Joint Genome Institute"/>
            <person name="Koch R.A."/>
            <person name="Yoon G."/>
            <person name="Arayal U."/>
            <person name="Lail K."/>
            <person name="Amirebrahimi M."/>
            <person name="Labutti K."/>
            <person name="Lipzen A."/>
            <person name="Riley R."/>
            <person name="Barry K."/>
            <person name="Henrissat B."/>
            <person name="Grigoriev I.V."/>
            <person name="Herr J.R."/>
            <person name="Aime M.C."/>
        </authorList>
    </citation>
    <scope>NUCLEOTIDE SEQUENCE</scope>
    <source>
        <strain evidence="1">MCA 3950</strain>
    </source>
</reference>
<comment type="caution">
    <text evidence="1">The sequence shown here is derived from an EMBL/GenBank/DDBJ whole genome shotgun (WGS) entry which is preliminary data.</text>
</comment>
<dbReference type="Gene3D" id="3.30.420.10">
    <property type="entry name" value="Ribonuclease H-like superfamily/Ribonuclease H"/>
    <property type="match status" value="1"/>
</dbReference>
<dbReference type="AlphaFoldDB" id="A0A9P7VSE4"/>
<accession>A0A9P7VSE4</accession>
<dbReference type="Proteomes" id="UP000812287">
    <property type="component" value="Unassembled WGS sequence"/>
</dbReference>
<keyword evidence="2" id="KW-1185">Reference proteome</keyword>
<dbReference type="GeneID" id="66101476"/>
<gene>
    <name evidence="1" type="ORF">BT62DRAFT_1076130</name>
</gene>
<evidence type="ECO:0000313" key="2">
    <source>
        <dbReference type="Proteomes" id="UP000812287"/>
    </source>
</evidence>
<name>A0A9P7VSE4_9AGAR</name>
<evidence type="ECO:0000313" key="1">
    <source>
        <dbReference type="EMBL" id="KAG7446581.1"/>
    </source>
</evidence>
<dbReference type="OrthoDB" id="407198at2759"/>
<proteinExistence type="predicted"/>
<dbReference type="InterPro" id="IPR036397">
    <property type="entry name" value="RNaseH_sf"/>
</dbReference>
<dbReference type="EMBL" id="MU250534">
    <property type="protein sequence ID" value="KAG7446581.1"/>
    <property type="molecule type" value="Genomic_DNA"/>
</dbReference>
<dbReference type="InterPro" id="IPR012337">
    <property type="entry name" value="RNaseH-like_sf"/>
</dbReference>